<keyword evidence="4" id="KW-1185">Reference proteome</keyword>
<dbReference type="AlphaFoldDB" id="A0A8H7UR29"/>
<sequence>MQAGSPYQARSSDHGAARSNSQTPTPATFDCIFCKKVRIQSHLLSANLPAEAFSKTQLSKVTFNPWAPQGFNKNKKKQQICCKQCSPGQSTTLTCMICTKTKKLDDFAKAQRRNAEKARCLVCMKKYHDEDIYDSEEDSDDYGDGETWYVSNLFPSLTRSPIINPFLL</sequence>
<feature type="region of interest" description="Disordered" evidence="1">
    <location>
        <begin position="1"/>
        <end position="24"/>
    </location>
</feature>
<dbReference type="Pfam" id="PF12898">
    <property type="entry name" value="Stc1"/>
    <property type="match status" value="1"/>
</dbReference>
<proteinExistence type="predicted"/>
<gene>
    <name evidence="3" type="ORF">INT44_000589</name>
</gene>
<evidence type="ECO:0000313" key="4">
    <source>
        <dbReference type="Proteomes" id="UP000612746"/>
    </source>
</evidence>
<evidence type="ECO:0000256" key="1">
    <source>
        <dbReference type="SAM" id="MobiDB-lite"/>
    </source>
</evidence>
<dbReference type="Proteomes" id="UP000612746">
    <property type="component" value="Unassembled WGS sequence"/>
</dbReference>
<name>A0A8H7UR29_9FUNG</name>
<comment type="caution">
    <text evidence="3">The sequence shown here is derived from an EMBL/GenBank/DDBJ whole genome shotgun (WGS) entry which is preliminary data.</text>
</comment>
<feature type="domain" description="Stc1" evidence="2">
    <location>
        <begin position="47"/>
        <end position="124"/>
    </location>
</feature>
<accession>A0A8H7UR29</accession>
<organism evidence="3 4">
    <name type="scientific">Umbelopsis vinacea</name>
    <dbReference type="NCBI Taxonomy" id="44442"/>
    <lineage>
        <taxon>Eukaryota</taxon>
        <taxon>Fungi</taxon>
        <taxon>Fungi incertae sedis</taxon>
        <taxon>Mucoromycota</taxon>
        <taxon>Mucoromycotina</taxon>
        <taxon>Umbelopsidomycetes</taxon>
        <taxon>Umbelopsidales</taxon>
        <taxon>Umbelopsidaceae</taxon>
        <taxon>Umbelopsis</taxon>
    </lineage>
</organism>
<reference evidence="3" key="1">
    <citation type="submission" date="2020-12" db="EMBL/GenBank/DDBJ databases">
        <title>Metabolic potential, ecology and presence of endohyphal bacteria is reflected in genomic diversity of Mucoromycotina.</title>
        <authorList>
            <person name="Muszewska A."/>
            <person name="Okrasinska A."/>
            <person name="Steczkiewicz K."/>
            <person name="Drgas O."/>
            <person name="Orlowska M."/>
            <person name="Perlinska-Lenart U."/>
            <person name="Aleksandrzak-Piekarczyk T."/>
            <person name="Szatraj K."/>
            <person name="Zielenkiewicz U."/>
            <person name="Pilsyk S."/>
            <person name="Malc E."/>
            <person name="Mieczkowski P."/>
            <person name="Kruszewska J.S."/>
            <person name="Biernat P."/>
            <person name="Pawlowska J."/>
        </authorList>
    </citation>
    <scope>NUCLEOTIDE SEQUENCE</scope>
    <source>
        <strain evidence="3">WA0000051536</strain>
    </source>
</reference>
<dbReference type="EMBL" id="JAEPRA010000002">
    <property type="protein sequence ID" value="KAG2187839.1"/>
    <property type="molecule type" value="Genomic_DNA"/>
</dbReference>
<evidence type="ECO:0000259" key="2">
    <source>
        <dbReference type="Pfam" id="PF12898"/>
    </source>
</evidence>
<dbReference type="OrthoDB" id="3514033at2759"/>
<evidence type="ECO:0000313" key="3">
    <source>
        <dbReference type="EMBL" id="KAG2187839.1"/>
    </source>
</evidence>
<dbReference type="InterPro" id="IPR024630">
    <property type="entry name" value="Stc1"/>
</dbReference>
<protein>
    <recommendedName>
        <fullName evidence="2">Stc1 domain-containing protein</fullName>
    </recommendedName>
</protein>